<feature type="region of interest" description="Disordered" evidence="1">
    <location>
        <begin position="68"/>
        <end position="116"/>
    </location>
</feature>
<comment type="caution">
    <text evidence="3">The sequence shown here is derived from an EMBL/GenBank/DDBJ whole genome shotgun (WGS) entry which is preliminary data.</text>
</comment>
<evidence type="ECO:0000313" key="4">
    <source>
        <dbReference type="Proteomes" id="UP001321749"/>
    </source>
</evidence>
<protein>
    <recommendedName>
        <fullName evidence="5">Glycosyltransferase 2</fullName>
    </recommendedName>
</protein>
<proteinExistence type="predicted"/>
<name>A0AAV9HRP6_9PEZI</name>
<reference evidence="3" key="2">
    <citation type="submission" date="2023-06" db="EMBL/GenBank/DDBJ databases">
        <authorList>
            <consortium name="Lawrence Berkeley National Laboratory"/>
            <person name="Mondo S.J."/>
            <person name="Hensen N."/>
            <person name="Bonometti L."/>
            <person name="Westerberg I."/>
            <person name="Brannstrom I.O."/>
            <person name="Guillou S."/>
            <person name="Cros-Aarteil S."/>
            <person name="Calhoun S."/>
            <person name="Haridas S."/>
            <person name="Kuo A."/>
            <person name="Pangilinan J."/>
            <person name="Riley R."/>
            <person name="Labutti K."/>
            <person name="Andreopoulos B."/>
            <person name="Lipzen A."/>
            <person name="Chen C."/>
            <person name="Yanf M."/>
            <person name="Daum C."/>
            <person name="Ng V."/>
            <person name="Clum A."/>
            <person name="Steindorff A."/>
            <person name="Ohm R."/>
            <person name="Martin F."/>
            <person name="Silar P."/>
            <person name="Natvig D."/>
            <person name="Lalanne C."/>
            <person name="Gautier V."/>
            <person name="Ament-Velasquez S.L."/>
            <person name="Kruys A."/>
            <person name="Hutchinson M.I."/>
            <person name="Powell A.J."/>
            <person name="Barry K."/>
            <person name="Miller A.N."/>
            <person name="Grigoriev I.V."/>
            <person name="Debuchy R."/>
            <person name="Gladieux P."/>
            <person name="Thoren M.H."/>
            <person name="Johannesson H."/>
        </authorList>
    </citation>
    <scope>NUCLEOTIDE SEQUENCE</scope>
    <source>
        <strain evidence="3">PSN324</strain>
    </source>
</reference>
<evidence type="ECO:0000256" key="1">
    <source>
        <dbReference type="SAM" id="MobiDB-lite"/>
    </source>
</evidence>
<evidence type="ECO:0000313" key="3">
    <source>
        <dbReference type="EMBL" id="KAK4461661.1"/>
    </source>
</evidence>
<keyword evidence="2" id="KW-0472">Membrane</keyword>
<feature type="compositionally biased region" description="Basic and acidic residues" evidence="1">
    <location>
        <begin position="102"/>
        <end position="111"/>
    </location>
</feature>
<evidence type="ECO:0008006" key="5">
    <source>
        <dbReference type="Google" id="ProtNLM"/>
    </source>
</evidence>
<keyword evidence="2" id="KW-0812">Transmembrane</keyword>
<dbReference type="PANTHER" id="PTHR33604">
    <property type="entry name" value="OSJNBA0004B13.7 PROTEIN"/>
    <property type="match status" value="1"/>
</dbReference>
<gene>
    <name evidence="3" type="ORF">QBC42DRAFT_297511</name>
</gene>
<sequence length="683" mass="76421">MGLFSRADDEGLVKKDDDRRPGKAPPNRATWSAATRAPPRKTLKRLAIAFALGVFLYLFVHNLPTDVPIRDRRHPTYRPPQESYHADETAKPVQMPKLKPYRKPDRPKELTNPDPTTAVVPAVKADYDGPIMFRKLAHTLQAISSTHGSSLSNKNVLFAAASLKSASLLLPLACDMGIEARSYVHFALMGGSDIDIKALRSVNGIDDSCQIIFHDARPDHATTSTTRRLSLSSSRALHHIHTYMHPQVMFIDNSGEEADYFVKGIRTQAPKTSIPVIDLPENAHSRLGWITKLDSASLAAWDKISVDILVHASPGASGSLTRLLRSLSAADFSAGAAPHLTIELPHDVDPGTTEFLKGYHWPPARALNPTHTRQLTLRHRIPTGRFTEEESSVRFLESFWPADPQYSHILVLSPQAQLSPRFFHYLKYTLLEYAYSTVSVMQEWDSRLLGFSLELPATSLNASQPLVPPKPKKSTTTTTTTNNNNNKSKSSGDDTSFLWQSPNSNAMLYLGSKWVELHTLVSQTIQFQHKTAPNTPKFFTEKVVSKRYPAWLEHALRLTRLRGYWTHCPSESTARSLAMVHNELYRAPEEYEKDLDKDLISDDSVEFAMSSSRPILQQTLPSFDEMPLLLWNGSPTDLPNLDAFAADYAYDFRKAVGGCERLASEDLVPRADMGDLFCVKREK</sequence>
<dbReference type="PANTHER" id="PTHR33604:SF3">
    <property type="entry name" value="OSJNBA0004B13.7 PROTEIN"/>
    <property type="match status" value="1"/>
</dbReference>
<feature type="transmembrane region" description="Helical" evidence="2">
    <location>
        <begin position="46"/>
        <end position="64"/>
    </location>
</feature>
<feature type="compositionally biased region" description="Basic and acidic residues" evidence="1">
    <location>
        <begin position="1"/>
        <end position="21"/>
    </location>
</feature>
<dbReference type="Proteomes" id="UP001321749">
    <property type="component" value="Unassembled WGS sequence"/>
</dbReference>
<accession>A0AAV9HRP6</accession>
<reference evidence="3" key="1">
    <citation type="journal article" date="2023" name="Mol. Phylogenet. Evol.">
        <title>Genome-scale phylogeny and comparative genomics of the fungal order Sordariales.</title>
        <authorList>
            <person name="Hensen N."/>
            <person name="Bonometti L."/>
            <person name="Westerberg I."/>
            <person name="Brannstrom I.O."/>
            <person name="Guillou S."/>
            <person name="Cros-Aarteil S."/>
            <person name="Calhoun S."/>
            <person name="Haridas S."/>
            <person name="Kuo A."/>
            <person name="Mondo S."/>
            <person name="Pangilinan J."/>
            <person name="Riley R."/>
            <person name="LaButti K."/>
            <person name="Andreopoulos B."/>
            <person name="Lipzen A."/>
            <person name="Chen C."/>
            <person name="Yan M."/>
            <person name="Daum C."/>
            <person name="Ng V."/>
            <person name="Clum A."/>
            <person name="Steindorff A."/>
            <person name="Ohm R.A."/>
            <person name="Martin F."/>
            <person name="Silar P."/>
            <person name="Natvig D.O."/>
            <person name="Lalanne C."/>
            <person name="Gautier V."/>
            <person name="Ament-Velasquez S.L."/>
            <person name="Kruys A."/>
            <person name="Hutchinson M.I."/>
            <person name="Powell A.J."/>
            <person name="Barry K."/>
            <person name="Miller A.N."/>
            <person name="Grigoriev I.V."/>
            <person name="Debuchy R."/>
            <person name="Gladieux P."/>
            <person name="Hiltunen Thoren M."/>
            <person name="Johannesson H."/>
        </authorList>
    </citation>
    <scope>NUCLEOTIDE SEQUENCE</scope>
    <source>
        <strain evidence="3">PSN324</strain>
    </source>
</reference>
<feature type="region of interest" description="Disordered" evidence="1">
    <location>
        <begin position="1"/>
        <end position="36"/>
    </location>
</feature>
<keyword evidence="4" id="KW-1185">Reference proteome</keyword>
<dbReference type="EMBL" id="MU864986">
    <property type="protein sequence ID" value="KAK4461661.1"/>
    <property type="molecule type" value="Genomic_DNA"/>
</dbReference>
<feature type="compositionally biased region" description="Low complexity" evidence="1">
    <location>
        <begin position="474"/>
        <end position="489"/>
    </location>
</feature>
<feature type="region of interest" description="Disordered" evidence="1">
    <location>
        <begin position="462"/>
        <end position="496"/>
    </location>
</feature>
<evidence type="ECO:0000256" key="2">
    <source>
        <dbReference type="SAM" id="Phobius"/>
    </source>
</evidence>
<dbReference type="AlphaFoldDB" id="A0AAV9HRP6"/>
<organism evidence="3 4">
    <name type="scientific">Cladorrhinum samala</name>
    <dbReference type="NCBI Taxonomy" id="585594"/>
    <lineage>
        <taxon>Eukaryota</taxon>
        <taxon>Fungi</taxon>
        <taxon>Dikarya</taxon>
        <taxon>Ascomycota</taxon>
        <taxon>Pezizomycotina</taxon>
        <taxon>Sordariomycetes</taxon>
        <taxon>Sordariomycetidae</taxon>
        <taxon>Sordariales</taxon>
        <taxon>Podosporaceae</taxon>
        <taxon>Cladorrhinum</taxon>
    </lineage>
</organism>
<keyword evidence="2" id="KW-1133">Transmembrane helix</keyword>